<feature type="transmembrane region" description="Helical" evidence="5">
    <location>
        <begin position="308"/>
        <end position="327"/>
    </location>
</feature>
<feature type="transmembrane region" description="Helical" evidence="5">
    <location>
        <begin position="218"/>
        <end position="237"/>
    </location>
</feature>
<evidence type="ECO:0000256" key="3">
    <source>
        <dbReference type="ARBA" id="ARBA00022989"/>
    </source>
</evidence>
<keyword evidence="7" id="KW-1185">Reference proteome</keyword>
<sequence length="353" mass="38188">MGAFQTGLLVPVAIAPVIGGALAGSSWGWKSVFWFLAIYCGAFLTILLILLPETLRSMVGNGSKPTSELNIFAKYPLNIYQRTTKIPWQQPARVDGQAPASKPKARIDLLSPLRILLTKHAAPLILFFAIYYTVWQMSITALSALFTETYGLSETKVGLTFIANGFGSMVGTLTTGKLLDADYARIKSSLTASSTSDSENSEAPEEPSFPLEKARLRLMPIFALLNVASIIVFGWTIRYKVHIAVPIITTFITGWTAVGTQGLITTYLVDIFPSKSAAATASMNLARCLCGAGGVSFVMPMINKIGVGWAFTVCAGVELVALVLPGLQYKFAPRWRAEAETKMMGKVEGEEKK</sequence>
<dbReference type="PANTHER" id="PTHR23502">
    <property type="entry name" value="MAJOR FACILITATOR SUPERFAMILY"/>
    <property type="match status" value="1"/>
</dbReference>
<feature type="transmembrane region" description="Helical" evidence="5">
    <location>
        <begin position="243"/>
        <end position="269"/>
    </location>
</feature>
<dbReference type="PANTHER" id="PTHR23502:SF151">
    <property type="entry name" value="MAJOR FACILITATOR SUPERFAMILY (MFS) PROFILE DOMAIN-CONTAINING PROTEIN"/>
    <property type="match status" value="1"/>
</dbReference>
<dbReference type="AlphaFoldDB" id="A0AAV9HV99"/>
<dbReference type="InterPro" id="IPR011701">
    <property type="entry name" value="MFS"/>
</dbReference>
<keyword evidence="4 5" id="KW-0472">Membrane</keyword>
<proteinExistence type="predicted"/>
<keyword evidence="3 5" id="KW-1133">Transmembrane helix</keyword>
<dbReference type="Proteomes" id="UP001321749">
    <property type="component" value="Unassembled WGS sequence"/>
</dbReference>
<evidence type="ECO:0000256" key="5">
    <source>
        <dbReference type="SAM" id="Phobius"/>
    </source>
</evidence>
<dbReference type="EMBL" id="MU864952">
    <property type="protein sequence ID" value="KAK4464075.1"/>
    <property type="molecule type" value="Genomic_DNA"/>
</dbReference>
<dbReference type="Gene3D" id="1.20.1250.20">
    <property type="entry name" value="MFS general substrate transporter like domains"/>
    <property type="match status" value="1"/>
</dbReference>
<comment type="caution">
    <text evidence="6">The sequence shown here is derived from an EMBL/GenBank/DDBJ whole genome shotgun (WGS) entry which is preliminary data.</text>
</comment>
<feature type="transmembrane region" description="Helical" evidence="5">
    <location>
        <begin position="33"/>
        <end position="51"/>
    </location>
</feature>
<evidence type="ECO:0000256" key="2">
    <source>
        <dbReference type="ARBA" id="ARBA00022692"/>
    </source>
</evidence>
<dbReference type="GO" id="GO:0005886">
    <property type="term" value="C:plasma membrane"/>
    <property type="evidence" value="ECO:0007669"/>
    <property type="project" value="TreeGrafter"/>
</dbReference>
<dbReference type="SUPFAM" id="SSF103473">
    <property type="entry name" value="MFS general substrate transporter"/>
    <property type="match status" value="1"/>
</dbReference>
<dbReference type="Pfam" id="PF07690">
    <property type="entry name" value="MFS_1"/>
    <property type="match status" value="1"/>
</dbReference>
<dbReference type="GO" id="GO:0022857">
    <property type="term" value="F:transmembrane transporter activity"/>
    <property type="evidence" value="ECO:0007669"/>
    <property type="project" value="InterPro"/>
</dbReference>
<evidence type="ECO:0000256" key="4">
    <source>
        <dbReference type="ARBA" id="ARBA00023136"/>
    </source>
</evidence>
<reference evidence="6" key="2">
    <citation type="submission" date="2023-06" db="EMBL/GenBank/DDBJ databases">
        <authorList>
            <consortium name="Lawrence Berkeley National Laboratory"/>
            <person name="Mondo S.J."/>
            <person name="Hensen N."/>
            <person name="Bonometti L."/>
            <person name="Westerberg I."/>
            <person name="Brannstrom I.O."/>
            <person name="Guillou S."/>
            <person name="Cros-Aarteil S."/>
            <person name="Calhoun S."/>
            <person name="Haridas S."/>
            <person name="Kuo A."/>
            <person name="Pangilinan J."/>
            <person name="Riley R."/>
            <person name="Labutti K."/>
            <person name="Andreopoulos B."/>
            <person name="Lipzen A."/>
            <person name="Chen C."/>
            <person name="Yanf M."/>
            <person name="Daum C."/>
            <person name="Ng V."/>
            <person name="Clum A."/>
            <person name="Steindorff A."/>
            <person name="Ohm R."/>
            <person name="Martin F."/>
            <person name="Silar P."/>
            <person name="Natvig D."/>
            <person name="Lalanne C."/>
            <person name="Gautier V."/>
            <person name="Ament-Velasquez S.L."/>
            <person name="Kruys A."/>
            <person name="Hutchinson M.I."/>
            <person name="Powell A.J."/>
            <person name="Barry K."/>
            <person name="Miller A.N."/>
            <person name="Grigoriev I.V."/>
            <person name="Debuchy R."/>
            <person name="Gladieux P."/>
            <person name="Thoren M.H."/>
            <person name="Johannesson H."/>
        </authorList>
    </citation>
    <scope>NUCLEOTIDE SEQUENCE</scope>
    <source>
        <strain evidence="6">PSN324</strain>
    </source>
</reference>
<name>A0AAV9HV99_9PEZI</name>
<comment type="subcellular location">
    <subcellularLocation>
        <location evidence="1">Membrane</location>
        <topology evidence="1">Multi-pass membrane protein</topology>
    </subcellularLocation>
</comment>
<gene>
    <name evidence="6" type="ORF">QBC42DRAFT_264244</name>
</gene>
<evidence type="ECO:0000313" key="6">
    <source>
        <dbReference type="EMBL" id="KAK4464075.1"/>
    </source>
</evidence>
<protein>
    <submittedName>
        <fullName evidence="6">Major facilitator superfamily domain-containing protein</fullName>
    </submittedName>
</protein>
<keyword evidence="2 5" id="KW-0812">Transmembrane</keyword>
<organism evidence="6 7">
    <name type="scientific">Cladorrhinum samala</name>
    <dbReference type="NCBI Taxonomy" id="585594"/>
    <lineage>
        <taxon>Eukaryota</taxon>
        <taxon>Fungi</taxon>
        <taxon>Dikarya</taxon>
        <taxon>Ascomycota</taxon>
        <taxon>Pezizomycotina</taxon>
        <taxon>Sordariomycetes</taxon>
        <taxon>Sordariomycetidae</taxon>
        <taxon>Sordariales</taxon>
        <taxon>Podosporaceae</taxon>
        <taxon>Cladorrhinum</taxon>
    </lineage>
</organism>
<feature type="transmembrane region" description="Helical" evidence="5">
    <location>
        <begin position="124"/>
        <end position="146"/>
    </location>
</feature>
<accession>A0AAV9HV99</accession>
<evidence type="ECO:0000313" key="7">
    <source>
        <dbReference type="Proteomes" id="UP001321749"/>
    </source>
</evidence>
<dbReference type="InterPro" id="IPR036259">
    <property type="entry name" value="MFS_trans_sf"/>
</dbReference>
<reference evidence="6" key="1">
    <citation type="journal article" date="2023" name="Mol. Phylogenet. Evol.">
        <title>Genome-scale phylogeny and comparative genomics of the fungal order Sordariales.</title>
        <authorList>
            <person name="Hensen N."/>
            <person name="Bonometti L."/>
            <person name="Westerberg I."/>
            <person name="Brannstrom I.O."/>
            <person name="Guillou S."/>
            <person name="Cros-Aarteil S."/>
            <person name="Calhoun S."/>
            <person name="Haridas S."/>
            <person name="Kuo A."/>
            <person name="Mondo S."/>
            <person name="Pangilinan J."/>
            <person name="Riley R."/>
            <person name="LaButti K."/>
            <person name="Andreopoulos B."/>
            <person name="Lipzen A."/>
            <person name="Chen C."/>
            <person name="Yan M."/>
            <person name="Daum C."/>
            <person name="Ng V."/>
            <person name="Clum A."/>
            <person name="Steindorff A."/>
            <person name="Ohm R.A."/>
            <person name="Martin F."/>
            <person name="Silar P."/>
            <person name="Natvig D.O."/>
            <person name="Lalanne C."/>
            <person name="Gautier V."/>
            <person name="Ament-Velasquez S.L."/>
            <person name="Kruys A."/>
            <person name="Hutchinson M.I."/>
            <person name="Powell A.J."/>
            <person name="Barry K."/>
            <person name="Miller A.N."/>
            <person name="Grigoriev I.V."/>
            <person name="Debuchy R."/>
            <person name="Gladieux P."/>
            <person name="Hiltunen Thoren M."/>
            <person name="Johannesson H."/>
        </authorList>
    </citation>
    <scope>NUCLEOTIDE SEQUENCE</scope>
    <source>
        <strain evidence="6">PSN324</strain>
    </source>
</reference>
<evidence type="ECO:0000256" key="1">
    <source>
        <dbReference type="ARBA" id="ARBA00004141"/>
    </source>
</evidence>